<organism evidence="6 7">
    <name type="scientific">Brevibacillus nitrificans</name>
    <dbReference type="NCBI Taxonomy" id="651560"/>
    <lineage>
        <taxon>Bacteria</taxon>
        <taxon>Bacillati</taxon>
        <taxon>Bacillota</taxon>
        <taxon>Bacilli</taxon>
        <taxon>Bacillales</taxon>
        <taxon>Paenibacillaceae</taxon>
        <taxon>Brevibacillus</taxon>
    </lineage>
</organism>
<reference evidence="6 7" key="1">
    <citation type="submission" date="2018-10" db="EMBL/GenBank/DDBJ databases">
        <title>Phylogenomics of Brevibacillus.</title>
        <authorList>
            <person name="Dunlap C."/>
        </authorList>
    </citation>
    <scope>NUCLEOTIDE SEQUENCE [LARGE SCALE GENOMIC DNA]</scope>
    <source>
        <strain evidence="6 7">JCM 15774</strain>
    </source>
</reference>
<keyword evidence="1" id="KW-0805">Transcription regulation</keyword>
<dbReference type="GO" id="GO:0003677">
    <property type="term" value="F:DNA binding"/>
    <property type="evidence" value="ECO:0007669"/>
    <property type="project" value="UniProtKB-KW"/>
</dbReference>
<sequence length="121" mass="14064">MKPVPSLCKVGNTLDIFVGKWKTIILLHLLIGGTKRFSELKSLIPEITQKVLTAQLRELEEQDIVERHIYPEVPPRVEYSITEYGKTLQPILNMMHEWGESHKQHMNEKQKRQDDAMANES</sequence>
<name>A0A3M8D5U2_9BACL</name>
<dbReference type="Gene3D" id="1.10.10.10">
    <property type="entry name" value="Winged helix-like DNA-binding domain superfamily/Winged helix DNA-binding domain"/>
    <property type="match status" value="1"/>
</dbReference>
<dbReference type="RefSeq" id="WP_122924912.1">
    <property type="nucleotide sequence ID" value="NZ_RHHU01000011.1"/>
</dbReference>
<dbReference type="InterPro" id="IPR002577">
    <property type="entry name" value="HTH_HxlR"/>
</dbReference>
<evidence type="ECO:0000256" key="3">
    <source>
        <dbReference type="ARBA" id="ARBA00023163"/>
    </source>
</evidence>
<evidence type="ECO:0000313" key="6">
    <source>
        <dbReference type="EMBL" id="RNB82961.1"/>
    </source>
</evidence>
<dbReference type="Proteomes" id="UP000269573">
    <property type="component" value="Unassembled WGS sequence"/>
</dbReference>
<dbReference type="InterPro" id="IPR036388">
    <property type="entry name" value="WH-like_DNA-bd_sf"/>
</dbReference>
<dbReference type="SUPFAM" id="SSF46785">
    <property type="entry name" value="Winged helix' DNA-binding domain"/>
    <property type="match status" value="1"/>
</dbReference>
<gene>
    <name evidence="6" type="ORF">EDM59_18090</name>
</gene>
<evidence type="ECO:0000256" key="4">
    <source>
        <dbReference type="SAM" id="MobiDB-lite"/>
    </source>
</evidence>
<feature type="domain" description="HTH hxlR-type" evidence="5">
    <location>
        <begin position="8"/>
        <end position="107"/>
    </location>
</feature>
<dbReference type="AlphaFoldDB" id="A0A3M8D5U2"/>
<dbReference type="Pfam" id="PF01638">
    <property type="entry name" value="HxlR"/>
    <property type="match status" value="1"/>
</dbReference>
<dbReference type="PROSITE" id="PS51118">
    <property type="entry name" value="HTH_HXLR"/>
    <property type="match status" value="1"/>
</dbReference>
<evidence type="ECO:0000256" key="2">
    <source>
        <dbReference type="ARBA" id="ARBA00023125"/>
    </source>
</evidence>
<protein>
    <submittedName>
        <fullName evidence="6">Transcriptional regulator</fullName>
    </submittedName>
</protein>
<keyword evidence="3" id="KW-0804">Transcription</keyword>
<proteinExistence type="predicted"/>
<evidence type="ECO:0000313" key="7">
    <source>
        <dbReference type="Proteomes" id="UP000269573"/>
    </source>
</evidence>
<keyword evidence="7" id="KW-1185">Reference proteome</keyword>
<dbReference type="PANTHER" id="PTHR33204">
    <property type="entry name" value="TRANSCRIPTIONAL REGULATOR, MARR FAMILY"/>
    <property type="match status" value="1"/>
</dbReference>
<dbReference type="EMBL" id="RHHU01000011">
    <property type="protein sequence ID" value="RNB82961.1"/>
    <property type="molecule type" value="Genomic_DNA"/>
</dbReference>
<accession>A0A3M8D5U2</accession>
<comment type="caution">
    <text evidence="6">The sequence shown here is derived from an EMBL/GenBank/DDBJ whole genome shotgun (WGS) entry which is preliminary data.</text>
</comment>
<evidence type="ECO:0000259" key="5">
    <source>
        <dbReference type="PROSITE" id="PS51118"/>
    </source>
</evidence>
<dbReference type="PANTHER" id="PTHR33204:SF29">
    <property type="entry name" value="TRANSCRIPTIONAL REGULATOR"/>
    <property type="match status" value="1"/>
</dbReference>
<evidence type="ECO:0000256" key="1">
    <source>
        <dbReference type="ARBA" id="ARBA00023015"/>
    </source>
</evidence>
<feature type="region of interest" description="Disordered" evidence="4">
    <location>
        <begin position="99"/>
        <end position="121"/>
    </location>
</feature>
<keyword evidence="2" id="KW-0238">DNA-binding</keyword>
<feature type="compositionally biased region" description="Basic and acidic residues" evidence="4">
    <location>
        <begin position="99"/>
        <end position="115"/>
    </location>
</feature>
<dbReference type="InterPro" id="IPR036390">
    <property type="entry name" value="WH_DNA-bd_sf"/>
</dbReference>